<dbReference type="Gene3D" id="2.40.30.10">
    <property type="entry name" value="Translation factors"/>
    <property type="match status" value="1"/>
</dbReference>
<keyword evidence="7" id="KW-0408">Iron</keyword>
<dbReference type="PANTHER" id="PTHR47354:SF6">
    <property type="entry name" value="NADH OXIDOREDUCTASE HCR"/>
    <property type="match status" value="1"/>
</dbReference>
<evidence type="ECO:0000313" key="10">
    <source>
        <dbReference type="EMBL" id="MBM7569903.1"/>
    </source>
</evidence>
<dbReference type="InterPro" id="IPR050415">
    <property type="entry name" value="MRET"/>
</dbReference>
<dbReference type="SUPFAM" id="SSF52343">
    <property type="entry name" value="Ferredoxin reductase-like, C-terminal NADP-linked domain"/>
    <property type="match status" value="1"/>
</dbReference>
<accession>A0ABS2MVT6</accession>
<comment type="caution">
    <text evidence="10">The sequence shown here is derived from an EMBL/GenBank/DDBJ whole genome shotgun (WGS) entry which is preliminary data.</text>
</comment>
<dbReference type="Proteomes" id="UP001296943">
    <property type="component" value="Unassembled WGS sequence"/>
</dbReference>
<dbReference type="InterPro" id="IPR017927">
    <property type="entry name" value="FAD-bd_FR_type"/>
</dbReference>
<keyword evidence="2" id="KW-0285">Flavoprotein</keyword>
<name>A0ABS2MVT6_9BACI</name>
<dbReference type="CDD" id="cd00322">
    <property type="entry name" value="FNR_like"/>
    <property type="match status" value="1"/>
</dbReference>
<feature type="domain" description="FAD-binding FR-type" evidence="9">
    <location>
        <begin position="2"/>
        <end position="104"/>
    </location>
</feature>
<keyword evidence="5" id="KW-0274">FAD</keyword>
<evidence type="ECO:0000256" key="4">
    <source>
        <dbReference type="ARBA" id="ARBA00022723"/>
    </source>
</evidence>
<evidence type="ECO:0000256" key="1">
    <source>
        <dbReference type="ARBA" id="ARBA00001974"/>
    </source>
</evidence>
<evidence type="ECO:0000256" key="5">
    <source>
        <dbReference type="ARBA" id="ARBA00022827"/>
    </source>
</evidence>
<proteinExistence type="predicted"/>
<dbReference type="PANTHER" id="PTHR47354">
    <property type="entry name" value="NADH OXIDOREDUCTASE HCR"/>
    <property type="match status" value="1"/>
</dbReference>
<dbReference type="PRINTS" id="PR00410">
    <property type="entry name" value="PHEHYDRXLASE"/>
</dbReference>
<evidence type="ECO:0000256" key="8">
    <source>
        <dbReference type="ARBA" id="ARBA00023014"/>
    </source>
</evidence>
<dbReference type="EMBL" id="JAFBDR010000001">
    <property type="protein sequence ID" value="MBM7569903.1"/>
    <property type="molecule type" value="Genomic_DNA"/>
</dbReference>
<dbReference type="Gene3D" id="3.40.50.80">
    <property type="entry name" value="Nucleotide-binding domain of ferredoxin-NADP reductase (FNR) module"/>
    <property type="match status" value="1"/>
</dbReference>
<gene>
    <name evidence="10" type="ORF">JOC48_000372</name>
</gene>
<dbReference type="InterPro" id="IPR017938">
    <property type="entry name" value="Riboflavin_synthase-like_b-brl"/>
</dbReference>
<evidence type="ECO:0000256" key="3">
    <source>
        <dbReference type="ARBA" id="ARBA00022714"/>
    </source>
</evidence>
<evidence type="ECO:0000256" key="2">
    <source>
        <dbReference type="ARBA" id="ARBA00022630"/>
    </source>
</evidence>
<keyword evidence="4" id="KW-0479">Metal-binding</keyword>
<protein>
    <submittedName>
        <fullName evidence="10">Ferredoxin-NADP reductase</fullName>
    </submittedName>
</protein>
<keyword evidence="8" id="KW-0411">Iron-sulfur</keyword>
<reference evidence="10 11" key="1">
    <citation type="submission" date="2021-01" db="EMBL/GenBank/DDBJ databases">
        <title>Genomic Encyclopedia of Type Strains, Phase IV (KMG-IV): sequencing the most valuable type-strain genomes for metagenomic binning, comparative biology and taxonomic classification.</title>
        <authorList>
            <person name="Goeker M."/>
        </authorList>
    </citation>
    <scope>NUCLEOTIDE SEQUENCE [LARGE SCALE GENOMIC DNA]</scope>
    <source>
        <strain evidence="10 11">DSM 23711</strain>
    </source>
</reference>
<dbReference type="SUPFAM" id="SSF63380">
    <property type="entry name" value="Riboflavin synthase domain-like"/>
    <property type="match status" value="1"/>
</dbReference>
<keyword evidence="3" id="KW-0001">2Fe-2S</keyword>
<dbReference type="InterPro" id="IPR001433">
    <property type="entry name" value="OxRdtase_FAD/NAD-bd"/>
</dbReference>
<dbReference type="Pfam" id="PF00175">
    <property type="entry name" value="NAD_binding_1"/>
    <property type="match status" value="1"/>
</dbReference>
<dbReference type="InterPro" id="IPR039261">
    <property type="entry name" value="FNR_nucleotide-bd"/>
</dbReference>
<evidence type="ECO:0000259" key="9">
    <source>
        <dbReference type="PROSITE" id="PS51384"/>
    </source>
</evidence>
<organism evidence="10 11">
    <name type="scientific">Aquibacillus albus</name>
    <dbReference type="NCBI Taxonomy" id="1168171"/>
    <lineage>
        <taxon>Bacteria</taxon>
        <taxon>Bacillati</taxon>
        <taxon>Bacillota</taxon>
        <taxon>Bacilli</taxon>
        <taxon>Bacillales</taxon>
        <taxon>Bacillaceae</taxon>
        <taxon>Aquibacillus</taxon>
    </lineage>
</organism>
<evidence type="ECO:0000256" key="6">
    <source>
        <dbReference type="ARBA" id="ARBA00023002"/>
    </source>
</evidence>
<dbReference type="PROSITE" id="PS51384">
    <property type="entry name" value="FAD_FR"/>
    <property type="match status" value="1"/>
</dbReference>
<evidence type="ECO:0000313" key="11">
    <source>
        <dbReference type="Proteomes" id="UP001296943"/>
    </source>
</evidence>
<evidence type="ECO:0000256" key="7">
    <source>
        <dbReference type="ARBA" id="ARBA00023004"/>
    </source>
</evidence>
<keyword evidence="11" id="KW-1185">Reference proteome</keyword>
<comment type="cofactor">
    <cofactor evidence="1">
        <name>FAD</name>
        <dbReference type="ChEBI" id="CHEBI:57692"/>
    </cofactor>
</comment>
<sequence>MQQKYKAKLRKKQTIANDTMAFYWEKPHGFTYKAGQYCTMTLINPKLTDEEGKERALSIATAPYEEAVMTATRISDSAFKQMLEEFTPGTEVEFDEPRGEFTLHHDETTPAVFIIGGIGITPVRSIIAQATNEQFPHNLILLYSNKKPQDAAFMEDLKGFEEKNSNFLFVPVMTNTEPNEWTGERGLIDTDMIQKYVSDISAPIYYLCGPPKMVKDMHQLLVEMGVDENNIRVEEFSGY</sequence>
<dbReference type="RefSeq" id="WP_204497348.1">
    <property type="nucleotide sequence ID" value="NZ_JAFBDR010000001.1"/>
</dbReference>
<keyword evidence="6" id="KW-0560">Oxidoreductase</keyword>